<proteinExistence type="predicted"/>
<accession>A0A9N9IEY2</accession>
<sequence length="47" mass="5345">MIVHIIRPDPSAPKDGNLWLNKFSDSNLFGNHLFISYTGWAMVVDLN</sequence>
<evidence type="ECO:0000313" key="2">
    <source>
        <dbReference type="Proteomes" id="UP000789375"/>
    </source>
</evidence>
<evidence type="ECO:0000313" key="1">
    <source>
        <dbReference type="EMBL" id="CAG8732013.1"/>
    </source>
</evidence>
<keyword evidence="2" id="KW-1185">Reference proteome</keyword>
<dbReference type="Proteomes" id="UP000789375">
    <property type="component" value="Unassembled WGS sequence"/>
</dbReference>
<protein>
    <submittedName>
        <fullName evidence="1">490_t:CDS:1</fullName>
    </submittedName>
</protein>
<gene>
    <name evidence="1" type="ORF">FMOSSE_LOCUS15690</name>
</gene>
<feature type="non-terminal residue" evidence="1">
    <location>
        <position position="47"/>
    </location>
</feature>
<reference evidence="1" key="1">
    <citation type="submission" date="2021-06" db="EMBL/GenBank/DDBJ databases">
        <authorList>
            <person name="Kallberg Y."/>
            <person name="Tangrot J."/>
            <person name="Rosling A."/>
        </authorList>
    </citation>
    <scope>NUCLEOTIDE SEQUENCE</scope>
    <source>
        <strain evidence="1">87-6 pot B 2015</strain>
    </source>
</reference>
<organism evidence="1 2">
    <name type="scientific">Funneliformis mosseae</name>
    <name type="common">Endomycorrhizal fungus</name>
    <name type="synonym">Glomus mosseae</name>
    <dbReference type="NCBI Taxonomy" id="27381"/>
    <lineage>
        <taxon>Eukaryota</taxon>
        <taxon>Fungi</taxon>
        <taxon>Fungi incertae sedis</taxon>
        <taxon>Mucoromycota</taxon>
        <taxon>Glomeromycotina</taxon>
        <taxon>Glomeromycetes</taxon>
        <taxon>Glomerales</taxon>
        <taxon>Glomeraceae</taxon>
        <taxon>Funneliformis</taxon>
    </lineage>
</organism>
<dbReference type="AlphaFoldDB" id="A0A9N9IEY2"/>
<dbReference type="EMBL" id="CAJVPP010017233">
    <property type="protein sequence ID" value="CAG8732013.1"/>
    <property type="molecule type" value="Genomic_DNA"/>
</dbReference>
<comment type="caution">
    <text evidence="1">The sequence shown here is derived from an EMBL/GenBank/DDBJ whole genome shotgun (WGS) entry which is preliminary data.</text>
</comment>
<name>A0A9N9IEY2_FUNMO</name>